<reference evidence="4 5" key="2">
    <citation type="submission" date="2020-06" db="EMBL/GenBank/DDBJ databases">
        <title>Draft genome of Bugula neritina, a colonial animal packing powerful symbionts and potential medicines.</title>
        <authorList>
            <person name="Rayko M."/>
        </authorList>
    </citation>
    <scope>NUCLEOTIDE SEQUENCE [LARGE SCALE GENOMIC DNA]</scope>
    <source>
        <strain evidence="4">Kwan_BN1</strain>
    </source>
</reference>
<dbReference type="PANTHER" id="PTHR31526">
    <property type="entry name" value="SOSS COMPLEX SUBUNIT C"/>
    <property type="match status" value="1"/>
</dbReference>
<protein>
    <submittedName>
        <fullName evidence="4">INIP</fullName>
    </submittedName>
</protein>
<dbReference type="Proteomes" id="UP000593567">
    <property type="component" value="Unassembled WGS sequence"/>
</dbReference>
<dbReference type="EMBL" id="VXIV02002479">
    <property type="protein sequence ID" value="KAF6025255.1"/>
    <property type="molecule type" value="Genomic_DNA"/>
</dbReference>
<evidence type="ECO:0000313" key="4">
    <source>
        <dbReference type="EMBL" id="KAF6025554.1"/>
    </source>
</evidence>
<dbReference type="InterPro" id="IPR031821">
    <property type="entry name" value="SOSSC"/>
</dbReference>
<sequence>MSHSSGQTEENKRILKELEDQKRKFAMKSQHNIPSSGIPVTTQPRPITLESALFPGASNRHSHNRQALHEAQQASFGYFVSTDSQFGNPILAVLPRLEPEKKSPL</sequence>
<feature type="region of interest" description="Disordered" evidence="2">
    <location>
        <begin position="25"/>
        <end position="44"/>
    </location>
</feature>
<dbReference type="GO" id="GO:0006281">
    <property type="term" value="P:DNA repair"/>
    <property type="evidence" value="ECO:0007669"/>
    <property type="project" value="InterPro"/>
</dbReference>
<accession>A0A7J7JIU8</accession>
<evidence type="ECO:0000313" key="5">
    <source>
        <dbReference type="Proteomes" id="UP000593567"/>
    </source>
</evidence>
<evidence type="ECO:0000256" key="1">
    <source>
        <dbReference type="ARBA" id="ARBA00007829"/>
    </source>
</evidence>
<comment type="caution">
    <text evidence="4">The sequence shown here is derived from an EMBL/GenBank/DDBJ whole genome shotgun (WGS) entry which is preliminary data.</text>
</comment>
<organism evidence="4 5">
    <name type="scientific">Bugula neritina</name>
    <name type="common">Brown bryozoan</name>
    <name type="synonym">Sertularia neritina</name>
    <dbReference type="NCBI Taxonomy" id="10212"/>
    <lineage>
        <taxon>Eukaryota</taxon>
        <taxon>Metazoa</taxon>
        <taxon>Spiralia</taxon>
        <taxon>Lophotrochozoa</taxon>
        <taxon>Bryozoa</taxon>
        <taxon>Gymnolaemata</taxon>
        <taxon>Cheilostomatida</taxon>
        <taxon>Flustrina</taxon>
        <taxon>Buguloidea</taxon>
        <taxon>Bugulidae</taxon>
        <taxon>Bugula</taxon>
    </lineage>
</organism>
<dbReference type="OrthoDB" id="419617at2759"/>
<dbReference type="AlphaFoldDB" id="A0A7J7JIU8"/>
<keyword evidence="5" id="KW-1185">Reference proteome</keyword>
<feature type="compositionally biased region" description="Polar residues" evidence="2">
    <location>
        <begin position="29"/>
        <end position="44"/>
    </location>
</feature>
<proteinExistence type="inferred from homology"/>
<dbReference type="PANTHER" id="PTHR31526:SF2">
    <property type="entry name" value="SOSS COMPLEX SUBUNIT C"/>
    <property type="match status" value="1"/>
</dbReference>
<comment type="similarity">
    <text evidence="1">Belongs to the SOSS-C family.</text>
</comment>
<dbReference type="GO" id="GO:0070876">
    <property type="term" value="C:SOSS complex"/>
    <property type="evidence" value="ECO:0007669"/>
    <property type="project" value="InterPro"/>
</dbReference>
<evidence type="ECO:0000256" key="2">
    <source>
        <dbReference type="SAM" id="MobiDB-lite"/>
    </source>
</evidence>
<dbReference type="GO" id="GO:0005654">
    <property type="term" value="C:nucleoplasm"/>
    <property type="evidence" value="ECO:0007669"/>
    <property type="project" value="TreeGrafter"/>
</dbReference>
<reference evidence="4 5" key="1">
    <citation type="submission" date="2019-09" db="EMBL/GenBank/DDBJ databases">
        <authorList>
            <person name="Raiko M."/>
            <person name="Komissarov A."/>
            <person name="Rhodes A."/>
            <person name="Kliver S."/>
            <person name="Lim-Fong G."/>
            <person name="Kwan J."/>
            <person name="O'Brien S.J."/>
            <person name="Lopez J.V."/>
        </authorList>
    </citation>
    <scope>NUCLEOTIDE SEQUENCE [LARGE SCALE GENOMIC DNA]</scope>
    <source>
        <strain evidence="4">Kwan_BN1</strain>
    </source>
</reference>
<gene>
    <name evidence="4" type="ORF">EB796_016145</name>
    <name evidence="3" type="ORF">EB796_016423</name>
</gene>
<evidence type="ECO:0000313" key="3">
    <source>
        <dbReference type="EMBL" id="KAF6025255.1"/>
    </source>
</evidence>
<dbReference type="Pfam" id="PF15925">
    <property type="entry name" value="SOSSC"/>
    <property type="match status" value="1"/>
</dbReference>
<name>A0A7J7JIU8_BUGNE</name>
<dbReference type="EMBL" id="VXIV02002444">
    <property type="protein sequence ID" value="KAF6025554.1"/>
    <property type="molecule type" value="Genomic_DNA"/>
</dbReference>